<keyword evidence="3" id="KW-1185">Reference proteome</keyword>
<name>A0A430KSE6_9GAMM</name>
<comment type="caution">
    <text evidence="2">The sequence shown here is derived from an EMBL/GenBank/DDBJ whole genome shotgun (WGS) entry which is preliminary data.</text>
</comment>
<dbReference type="Pfam" id="PF11249">
    <property type="entry name" value="DUF3047"/>
    <property type="match status" value="1"/>
</dbReference>
<dbReference type="EMBL" id="RQXW01000005">
    <property type="protein sequence ID" value="RTE66445.1"/>
    <property type="molecule type" value="Genomic_DNA"/>
</dbReference>
<dbReference type="InterPro" id="IPR021409">
    <property type="entry name" value="DUF3047"/>
</dbReference>
<accession>A0A430KSE6</accession>
<evidence type="ECO:0000313" key="3">
    <source>
        <dbReference type="Proteomes" id="UP000283087"/>
    </source>
</evidence>
<dbReference type="AlphaFoldDB" id="A0A430KSE6"/>
<feature type="signal peptide" evidence="1">
    <location>
        <begin position="1"/>
        <end position="27"/>
    </location>
</feature>
<evidence type="ECO:0000313" key="2">
    <source>
        <dbReference type="EMBL" id="RTE66445.1"/>
    </source>
</evidence>
<dbReference type="Proteomes" id="UP000283087">
    <property type="component" value="Unassembled WGS sequence"/>
</dbReference>
<dbReference type="OrthoDB" id="9775969at2"/>
<keyword evidence="1" id="KW-0732">Signal</keyword>
<feature type="chain" id="PRO_5018995014" evidence="1">
    <location>
        <begin position="28"/>
        <end position="218"/>
    </location>
</feature>
<organism evidence="2 3">
    <name type="scientific">Amphritea opalescens</name>
    <dbReference type="NCBI Taxonomy" id="2490544"/>
    <lineage>
        <taxon>Bacteria</taxon>
        <taxon>Pseudomonadati</taxon>
        <taxon>Pseudomonadota</taxon>
        <taxon>Gammaproteobacteria</taxon>
        <taxon>Oceanospirillales</taxon>
        <taxon>Oceanospirillaceae</taxon>
        <taxon>Amphritea</taxon>
    </lineage>
</organism>
<evidence type="ECO:0000256" key="1">
    <source>
        <dbReference type="SAM" id="SignalP"/>
    </source>
</evidence>
<proteinExistence type="predicted"/>
<reference evidence="2 3" key="1">
    <citation type="submission" date="2018-11" db="EMBL/GenBank/DDBJ databases">
        <title>The draft genome sequence of Amphritea opalescens ANRC-JH13T.</title>
        <authorList>
            <person name="Fang Z."/>
            <person name="Zhang Y."/>
            <person name="Han X."/>
        </authorList>
    </citation>
    <scope>NUCLEOTIDE SEQUENCE [LARGE SCALE GENOMIC DNA]</scope>
    <source>
        <strain evidence="2 3">ANRC-JH13</strain>
    </source>
</reference>
<protein>
    <submittedName>
        <fullName evidence="2">DUF3047 domain-containing protein</fullName>
    </submittedName>
</protein>
<gene>
    <name evidence="2" type="ORF">EH243_07570</name>
</gene>
<sequence length="218" mass="24790">MKQKLSIFYSTVYAFCLLLLLSTTSRASTSLIPDVDQQGIKQWESENFVDETQYRIINEANNEILEARAVGSASGLFYKKKLPINADTRLGWRWKVSTIWPGAIETSKAGDDFPVRIYIVVSDGPFFWQKRTLVYVWSNNTAIDTRWDNPFTSRAKMWAVDSGIDLIGQWTQHNRTIQADLKTAFGTTYSEIEAVAIMTDSDNGGASFLSWYDDIQLN</sequence>
<dbReference type="RefSeq" id="WP_126158044.1">
    <property type="nucleotide sequence ID" value="NZ_RQXW01000005.1"/>
</dbReference>